<evidence type="ECO:0000313" key="1">
    <source>
        <dbReference type="EMBL" id="CEL95941.1"/>
    </source>
</evidence>
<name>A0A0G4EIU1_VITBC</name>
<dbReference type="EMBL" id="CDMY01000241">
    <property type="protein sequence ID" value="CEL95941.1"/>
    <property type="molecule type" value="Genomic_DNA"/>
</dbReference>
<dbReference type="InParanoid" id="A0A0G4EIU1"/>
<dbReference type="PhylomeDB" id="A0A0G4EIU1"/>
<sequence>MAADGQGQQPDGGLRLEDVDTLLDDGSSNATIWLARGVIQRTLTRKQQVTQLIRDGADPNSLPRLRVRGSGSPGLRYRLLTLAIDNLSDGAMPTIFARDSHVFPGSLALPQWSSRELEADIINALIDGGAHLDADRPLGHWDEWPIRMAVCGGNDSAVGVLLARGAAVRQAVRSRHGRPLNDPLLVMRLPLPIAGRLGHQVPAAYEGRLLAIYRRLIQRDATLATERDIGGRNLIHLALFDERSRFSQRFSQRFVDSYLDLLVENGADLTALTPLALTPLHWAAAASALFVADYLCRHVPPADINRGTTGNPNVTPLVWVASSLNEVTEVSQDTNRPPQDRDRAIRRIPLCEAFIRSLLRGGADIGRIPTDSDRHRCRRQLVLPQCTRMLNSDVHTGAMAAVNAALAPQRSLAAFLMRSLPTLLPHLLQPPGTSLANPPAAPLPAAAGYGPHEAEAIGWRIAAMCFDQHAANETITATLTIRNSDLARRVQAAAEHFVKSAVFAASSNREVVGGTADVGGVTVRVPLQCFAIRAESRPHQVVHTHGRLGVREVIHRARLDEAARHGIEEGAINKGFNEHLGNTDCQFGGWQQLGRIDEWGQWVTLSIN</sequence>
<keyword evidence="2" id="KW-1185">Reference proteome</keyword>
<accession>A0A0G4EIU1</accession>
<evidence type="ECO:0000313" key="2">
    <source>
        <dbReference type="Proteomes" id="UP000041254"/>
    </source>
</evidence>
<dbReference type="AlphaFoldDB" id="A0A0G4EIU1"/>
<proteinExistence type="predicted"/>
<protein>
    <submittedName>
        <fullName evidence="1">Uncharacterized protein</fullName>
    </submittedName>
</protein>
<reference evidence="1 2" key="1">
    <citation type="submission" date="2014-11" db="EMBL/GenBank/DDBJ databases">
        <authorList>
            <person name="Zhu J."/>
            <person name="Qi W."/>
            <person name="Song R."/>
        </authorList>
    </citation>
    <scope>NUCLEOTIDE SEQUENCE [LARGE SCALE GENOMIC DNA]</scope>
</reference>
<gene>
    <name evidence="1" type="ORF">Vbra_1679</name>
</gene>
<dbReference type="InterPro" id="IPR036770">
    <property type="entry name" value="Ankyrin_rpt-contain_sf"/>
</dbReference>
<dbReference type="SUPFAM" id="SSF48403">
    <property type="entry name" value="Ankyrin repeat"/>
    <property type="match status" value="1"/>
</dbReference>
<dbReference type="Gene3D" id="1.25.40.20">
    <property type="entry name" value="Ankyrin repeat-containing domain"/>
    <property type="match status" value="1"/>
</dbReference>
<organism evidence="1 2">
    <name type="scientific">Vitrella brassicaformis (strain CCMP3155)</name>
    <dbReference type="NCBI Taxonomy" id="1169540"/>
    <lineage>
        <taxon>Eukaryota</taxon>
        <taxon>Sar</taxon>
        <taxon>Alveolata</taxon>
        <taxon>Colpodellida</taxon>
        <taxon>Vitrellaceae</taxon>
        <taxon>Vitrella</taxon>
    </lineage>
</organism>
<dbReference type="VEuPathDB" id="CryptoDB:Vbra_1679"/>
<dbReference type="Proteomes" id="UP000041254">
    <property type="component" value="Unassembled WGS sequence"/>
</dbReference>